<dbReference type="PANTHER" id="PTHR10794">
    <property type="entry name" value="ABHYDROLASE DOMAIN-CONTAINING PROTEIN"/>
    <property type="match status" value="1"/>
</dbReference>
<dbReference type="InterPro" id="IPR012020">
    <property type="entry name" value="ABHD4"/>
</dbReference>
<reference evidence="4 5" key="1">
    <citation type="submission" date="2017-06" db="EMBL/GenBank/DDBJ databases">
        <authorList>
            <person name="Kim H.J."/>
            <person name="Triplett B.A."/>
        </authorList>
    </citation>
    <scope>NUCLEOTIDE SEQUENCE [LARGE SCALE GENOMIC DNA]</scope>
    <source>
        <strain evidence="4 5">DSM 19307</strain>
    </source>
</reference>
<evidence type="ECO:0000313" key="4">
    <source>
        <dbReference type="EMBL" id="SNT30679.1"/>
    </source>
</evidence>
<dbReference type="Pfam" id="PF00561">
    <property type="entry name" value="Abhydrolase_1"/>
    <property type="match status" value="1"/>
</dbReference>
<evidence type="ECO:0000259" key="3">
    <source>
        <dbReference type="Pfam" id="PF00561"/>
    </source>
</evidence>
<evidence type="ECO:0000313" key="5">
    <source>
        <dbReference type="Proteomes" id="UP000198393"/>
    </source>
</evidence>
<dbReference type="GO" id="GO:0047372">
    <property type="term" value="F:monoacylglycerol lipase activity"/>
    <property type="evidence" value="ECO:0007669"/>
    <property type="project" value="TreeGrafter"/>
</dbReference>
<sequence length="327" mass="37865">MPILKSNYHKRPWYFFNGHFETILPSLFYEVDGVKYSRERLELQDGDFLDIDWVKGNNNRLIILSHGLEGNSERHYIKRPAKLFSNKDWDILAWNNRSCSGEMNRLPRFYHHGATEDIAAVIDRGLEEGYKEVVLIGYSMGGGMQQKYLGERLPDERIKGAISFSVPCNVQDSANMLRKGAARIYENRFVSKLKKKILAKAEIVEMDVDGIKDVKNFRQLDERFTLKVHREYSSADDFYSKITSDQFLPDIKIPLLIVNAINDPMLGEKCYPIELAEKSENIYLEMPEKGGHVGFTIPNSEWSYMEYAADRFIEEVILSPQTSMQPR</sequence>
<dbReference type="SUPFAM" id="SSF53474">
    <property type="entry name" value="alpha/beta-Hydrolases"/>
    <property type="match status" value="1"/>
</dbReference>
<dbReference type="Gene3D" id="3.40.50.1820">
    <property type="entry name" value="alpha/beta hydrolase"/>
    <property type="match status" value="1"/>
</dbReference>
<name>A0A239LLY2_EKHLU</name>
<evidence type="ECO:0000256" key="2">
    <source>
        <dbReference type="PIRSR" id="PIRSR005211-1"/>
    </source>
</evidence>
<dbReference type="PIRSF" id="PIRSF005211">
    <property type="entry name" value="Ab_hydro_YheT"/>
    <property type="match status" value="1"/>
</dbReference>
<feature type="active site" description="Charge relay system" evidence="2">
    <location>
        <position position="139"/>
    </location>
</feature>
<keyword evidence="5" id="KW-1185">Reference proteome</keyword>
<organism evidence="4 5">
    <name type="scientific">Ekhidna lutea</name>
    <dbReference type="NCBI Taxonomy" id="447679"/>
    <lineage>
        <taxon>Bacteria</taxon>
        <taxon>Pseudomonadati</taxon>
        <taxon>Bacteroidota</taxon>
        <taxon>Cytophagia</taxon>
        <taxon>Cytophagales</taxon>
        <taxon>Reichenbachiellaceae</taxon>
        <taxon>Ekhidna</taxon>
    </lineage>
</organism>
<dbReference type="RefSeq" id="WP_089357982.1">
    <property type="nucleotide sequence ID" value="NZ_FZPD01000005.1"/>
</dbReference>
<gene>
    <name evidence="4" type="ORF">SAMN05421640_3321</name>
</gene>
<dbReference type="Proteomes" id="UP000198393">
    <property type="component" value="Unassembled WGS sequence"/>
</dbReference>
<dbReference type="PANTHER" id="PTHR10794:SF63">
    <property type="entry name" value="ALPHA_BETA HYDROLASE 1, ISOFORM A"/>
    <property type="match status" value="1"/>
</dbReference>
<feature type="active site" description="Charge relay system" evidence="2">
    <location>
        <position position="292"/>
    </location>
</feature>
<protein>
    <recommendedName>
        <fullName evidence="3">AB hydrolase-1 domain-containing protein</fullName>
    </recommendedName>
</protein>
<proteinExistence type="inferred from homology"/>
<dbReference type="InterPro" id="IPR029058">
    <property type="entry name" value="AB_hydrolase_fold"/>
</dbReference>
<feature type="active site" description="Charge relay system" evidence="2">
    <location>
        <position position="263"/>
    </location>
</feature>
<dbReference type="OrthoDB" id="332676at2"/>
<dbReference type="EMBL" id="FZPD01000005">
    <property type="protein sequence ID" value="SNT30679.1"/>
    <property type="molecule type" value="Genomic_DNA"/>
</dbReference>
<dbReference type="GO" id="GO:0034338">
    <property type="term" value="F:short-chain carboxylesterase activity"/>
    <property type="evidence" value="ECO:0007669"/>
    <property type="project" value="TreeGrafter"/>
</dbReference>
<feature type="domain" description="AB hydrolase-1" evidence="3">
    <location>
        <begin position="61"/>
        <end position="295"/>
    </location>
</feature>
<dbReference type="InterPro" id="IPR000073">
    <property type="entry name" value="AB_hydrolase_1"/>
</dbReference>
<evidence type="ECO:0000256" key="1">
    <source>
        <dbReference type="ARBA" id="ARBA00010884"/>
    </source>
</evidence>
<dbReference type="InterPro" id="IPR050960">
    <property type="entry name" value="AB_hydrolase_4_sf"/>
</dbReference>
<comment type="similarity">
    <text evidence="1">Belongs to the AB hydrolase superfamily. AB hydrolase 4 family.</text>
</comment>
<dbReference type="AlphaFoldDB" id="A0A239LLY2"/>
<accession>A0A239LLY2</accession>